<dbReference type="CDD" id="cd00085">
    <property type="entry name" value="HNHc"/>
    <property type="match status" value="1"/>
</dbReference>
<evidence type="ECO:0000313" key="3">
    <source>
        <dbReference type="Proteomes" id="UP001312893"/>
    </source>
</evidence>
<name>A0ABU9F830_9ENTR</name>
<accession>A0ABU9F830</accession>
<dbReference type="RefSeq" id="WP_123756937.1">
    <property type="nucleotide sequence ID" value="NZ_JARXNK020000103.1"/>
</dbReference>
<comment type="caution">
    <text evidence="2">The sequence shown here is derived from an EMBL/GenBank/DDBJ whole genome shotgun (WGS) entry which is preliminary data.</text>
</comment>
<protein>
    <submittedName>
        <fullName evidence="2">HNH endonuclease</fullName>
    </submittedName>
</protein>
<proteinExistence type="predicted"/>
<dbReference type="EMBL" id="JARXNK020000103">
    <property type="protein sequence ID" value="MEL0552560.1"/>
    <property type="molecule type" value="Genomic_DNA"/>
</dbReference>
<dbReference type="SMART" id="SM00507">
    <property type="entry name" value="HNHc"/>
    <property type="match status" value="1"/>
</dbReference>
<reference evidence="2 3" key="1">
    <citation type="submission" date="2024-04" db="EMBL/GenBank/DDBJ databases">
        <title>Two novel Raoultella species associated with bleeding cankers of broadleaf hosts, Raoultella scottia sp. nov. and Raoultella lignicola sp. nov.</title>
        <authorList>
            <person name="Brady C.L."/>
        </authorList>
    </citation>
    <scope>NUCLEOTIDE SEQUENCE [LARGE SCALE GENOMIC DNA]</scope>
    <source>
        <strain evidence="2 3">TW_WC1a.1</strain>
    </source>
</reference>
<dbReference type="InterPro" id="IPR003615">
    <property type="entry name" value="HNH_nuc"/>
</dbReference>
<sequence length="155" mass="18306">MEGLVVLVVIVWILFKLFKKLAARLYPDNMIPVMKRCDSSQMKDVWGHSLEEEEEYVGLYEQIQREQQQRQQAENNAGTFYNSKEWRRLRYQAFRKYGNKCCVCGRGASDGMVMHVDHIKPRSLYPHLALELSNLQIMCNECNLSKSNKDEVKWR</sequence>
<dbReference type="Pfam" id="PF01844">
    <property type="entry name" value="HNH"/>
    <property type="match status" value="1"/>
</dbReference>
<dbReference type="Gene3D" id="1.10.30.50">
    <property type="match status" value="1"/>
</dbReference>
<keyword evidence="2" id="KW-0378">Hydrolase</keyword>
<evidence type="ECO:0000259" key="1">
    <source>
        <dbReference type="SMART" id="SM00507"/>
    </source>
</evidence>
<dbReference type="Proteomes" id="UP001312893">
    <property type="component" value="Unassembled WGS sequence"/>
</dbReference>
<dbReference type="GO" id="GO:0004519">
    <property type="term" value="F:endonuclease activity"/>
    <property type="evidence" value="ECO:0007669"/>
    <property type="project" value="UniProtKB-KW"/>
</dbReference>
<keyword evidence="3" id="KW-1185">Reference proteome</keyword>
<gene>
    <name evidence="2" type="ORF">QFI96_012755</name>
</gene>
<evidence type="ECO:0000313" key="2">
    <source>
        <dbReference type="EMBL" id="MEL0552560.1"/>
    </source>
</evidence>
<keyword evidence="2" id="KW-0540">Nuclease</keyword>
<feature type="domain" description="HNH nuclease" evidence="1">
    <location>
        <begin position="89"/>
        <end position="144"/>
    </location>
</feature>
<keyword evidence="2" id="KW-0255">Endonuclease</keyword>
<dbReference type="InterPro" id="IPR002711">
    <property type="entry name" value="HNH"/>
</dbReference>
<organism evidence="2 3">
    <name type="scientific">Raoultella lignicola</name>
    <dbReference type="NCBI Taxonomy" id="3040939"/>
    <lineage>
        <taxon>Bacteria</taxon>
        <taxon>Pseudomonadati</taxon>
        <taxon>Pseudomonadota</taxon>
        <taxon>Gammaproteobacteria</taxon>
        <taxon>Enterobacterales</taxon>
        <taxon>Enterobacteriaceae</taxon>
        <taxon>Klebsiella/Raoultella group</taxon>
        <taxon>Raoultella</taxon>
    </lineage>
</organism>